<dbReference type="SUPFAM" id="SSF52980">
    <property type="entry name" value="Restriction endonuclease-like"/>
    <property type="match status" value="1"/>
</dbReference>
<organism evidence="19 20">
    <name type="scientific">Microvenator marinus</name>
    <dbReference type="NCBI Taxonomy" id="2600177"/>
    <lineage>
        <taxon>Bacteria</taxon>
        <taxon>Deltaproteobacteria</taxon>
        <taxon>Bradymonadales</taxon>
        <taxon>Microvenatoraceae</taxon>
        <taxon>Microvenator</taxon>
    </lineage>
</organism>
<keyword evidence="9" id="KW-0460">Magnesium</keyword>
<evidence type="ECO:0000313" key="20">
    <source>
        <dbReference type="Proteomes" id="UP000321595"/>
    </source>
</evidence>
<dbReference type="PROSITE" id="PS51198">
    <property type="entry name" value="UVRD_HELICASE_ATP_BIND"/>
    <property type="match status" value="1"/>
</dbReference>
<evidence type="ECO:0000259" key="17">
    <source>
        <dbReference type="PROSITE" id="PS51198"/>
    </source>
</evidence>
<dbReference type="GO" id="GO:0016887">
    <property type="term" value="F:ATP hydrolysis activity"/>
    <property type="evidence" value="ECO:0007669"/>
    <property type="project" value="RHEA"/>
</dbReference>
<evidence type="ECO:0000313" key="19">
    <source>
        <dbReference type="EMBL" id="QED29355.1"/>
    </source>
</evidence>
<evidence type="ECO:0000256" key="13">
    <source>
        <dbReference type="ARBA" id="ARBA00034617"/>
    </source>
</evidence>
<dbReference type="GO" id="GO:0046872">
    <property type="term" value="F:metal ion binding"/>
    <property type="evidence" value="ECO:0007669"/>
    <property type="project" value="UniProtKB-KW"/>
</dbReference>
<accession>A0A5B8XUW4</accession>
<evidence type="ECO:0000256" key="9">
    <source>
        <dbReference type="ARBA" id="ARBA00022842"/>
    </source>
</evidence>
<keyword evidence="5 16" id="KW-0378">Hydrolase</keyword>
<evidence type="ECO:0000256" key="5">
    <source>
        <dbReference type="ARBA" id="ARBA00022801"/>
    </source>
</evidence>
<comment type="catalytic activity">
    <reaction evidence="13">
        <text>Couples ATP hydrolysis with the unwinding of duplex DNA by translocating in the 3'-5' direction.</text>
        <dbReference type="EC" id="5.6.2.4"/>
    </reaction>
</comment>
<dbReference type="KEGG" id="bbae:FRD01_19375"/>
<dbReference type="GO" id="GO:0003677">
    <property type="term" value="F:DNA binding"/>
    <property type="evidence" value="ECO:0007669"/>
    <property type="project" value="UniProtKB-KW"/>
</dbReference>
<evidence type="ECO:0000256" key="2">
    <source>
        <dbReference type="ARBA" id="ARBA00022723"/>
    </source>
</evidence>
<name>A0A5B8XUW4_9DELT</name>
<dbReference type="Gene3D" id="3.40.50.300">
    <property type="entry name" value="P-loop containing nucleotide triphosphate hydrolases"/>
    <property type="match status" value="3"/>
</dbReference>
<evidence type="ECO:0000256" key="12">
    <source>
        <dbReference type="ARBA" id="ARBA00023235"/>
    </source>
</evidence>
<dbReference type="GO" id="GO:0000725">
    <property type="term" value="P:recombinational repair"/>
    <property type="evidence" value="ECO:0007669"/>
    <property type="project" value="TreeGrafter"/>
</dbReference>
<keyword evidence="2" id="KW-0479">Metal-binding</keyword>
<keyword evidence="8 16" id="KW-0067">ATP-binding</keyword>
<keyword evidence="4" id="KW-0227">DNA damage</keyword>
<evidence type="ECO:0000256" key="16">
    <source>
        <dbReference type="PROSITE-ProRule" id="PRU00560"/>
    </source>
</evidence>
<dbReference type="HAMAP" id="MF_01485">
    <property type="entry name" value="RecB"/>
    <property type="match status" value="1"/>
</dbReference>
<dbReference type="GO" id="GO:0005524">
    <property type="term" value="F:ATP binding"/>
    <property type="evidence" value="ECO:0007669"/>
    <property type="project" value="UniProtKB-UniRule"/>
</dbReference>
<keyword evidence="1" id="KW-0540">Nuclease</keyword>
<dbReference type="Pfam" id="PF00580">
    <property type="entry name" value="UvrD-helicase"/>
    <property type="match status" value="1"/>
</dbReference>
<dbReference type="GO" id="GO:0008854">
    <property type="term" value="F:exodeoxyribonuclease V activity"/>
    <property type="evidence" value="ECO:0007669"/>
    <property type="project" value="InterPro"/>
</dbReference>
<sequence>MRYYRKPEILVPGPRSVSLDEHTVIEASAGTGKTYTLEHLYVSLILERGAKVEEILVVTFTRRAAADMKKRIRELLLKLVDPTTSQTRVRGQEEHYWEIGTQEVHRMQEALHAFDRAQISTIHTFAQNWLRRYAFETRQLFNGVLVDAEEVFERAYGELMREHFSVEPSNRVWLEAWYKACPAHTSPDEELMSTLKQVHESNAPVAPRFDEAGLQGLLRRLESGDSDSEFLNLVKTAVVQVFSPVVKDVIKRIKASQGLYTYDDMLSVLDEVVRRPSPNPLKDAMQNAYRYALIDEFQDTDPVQWRIFRTVFAGTGRHVVYLIGDPKQSIYGFRGADVQIYRKACEELLGERKPVRLSQNYRSTKEMIDAYNKIFEGYFSDPSTYPEPVSCARPRLTVTNSAGREPAITLLQSPKSALDPKQAMRESFAAEIARILGPEGLVVSDGEKTRRLKPSDIYVLARRGKDGVAIAESLRARGVPFAFYRQEGLFQTHEARDIASLLAAIADPRSRSLRRHALITPFFGVALHKVQSVDSVEGGWHQALLDQWQILARKRLYTILFDQILRTSGLIRRLVLLDSSERSLTNYEHLFELIAQEAGRREYEISDLATWMKRRVEGNMEDPDQDVNLQRLETDQSAVQIMTIHASKGLQAHVVFVYDEGSGGGHTGWKRFKREDGETGMFLAKNSAFDRDKEAYDQDENERLYYVALTRAISKLYLPDIAKKGAFYKQVVEHVLRQTPDAICFEFRPADAEEVAIPKAADFVKTLQSWEPPHTSTLATAGMSDNDVLELKKRVLQMASYSKLKANHTADTSELKVVDESEEIEEEEVQDPDAWGFIEPNHLPGGTKAGSMIHEVLEFVDFRFAASCSTAEQWSEDAKVKALVETTMQKYRFDVEAYWDDVIAMLWGTLHANVADGFDGWISPLSSLDTSRVKREVRFVFPIPEKGRASRRQTKGFAEGFVDLLFEHQGRMYFADWKTDVLEHGDYSRRKLARRVRESYPAQATIYTLAITRMLGINNAEDFERKFGGFYYFFVRGMKRADEGVYYERPTWEMVSTMDAELAGSDRHSWAELLAGGWR</sequence>
<dbReference type="EC" id="5.6.2.4" evidence="14"/>
<dbReference type="InterPro" id="IPR011335">
    <property type="entry name" value="Restrct_endonuc-II-like"/>
</dbReference>
<keyword evidence="7" id="KW-0269">Exonuclease</keyword>
<keyword evidence="3 16" id="KW-0547">Nucleotide-binding</keyword>
<dbReference type="PANTHER" id="PTHR11070:SF23">
    <property type="entry name" value="RECBCD ENZYME SUBUNIT RECB"/>
    <property type="match status" value="1"/>
</dbReference>
<dbReference type="CDD" id="cd22352">
    <property type="entry name" value="RecB_C-like"/>
    <property type="match status" value="1"/>
</dbReference>
<dbReference type="RefSeq" id="WP_146962588.1">
    <property type="nucleotide sequence ID" value="NZ_CP042467.1"/>
</dbReference>
<dbReference type="InterPro" id="IPR014016">
    <property type="entry name" value="UvrD-like_ATP-bd"/>
</dbReference>
<dbReference type="InterPro" id="IPR014017">
    <property type="entry name" value="DNA_helicase_UvrD-like_C"/>
</dbReference>
<comment type="catalytic activity">
    <reaction evidence="15">
        <text>ATP + H2O = ADP + phosphate + H(+)</text>
        <dbReference type="Rhea" id="RHEA:13065"/>
        <dbReference type="ChEBI" id="CHEBI:15377"/>
        <dbReference type="ChEBI" id="CHEBI:15378"/>
        <dbReference type="ChEBI" id="CHEBI:30616"/>
        <dbReference type="ChEBI" id="CHEBI:43474"/>
        <dbReference type="ChEBI" id="CHEBI:456216"/>
        <dbReference type="EC" id="5.6.2.4"/>
    </reaction>
</comment>
<feature type="domain" description="UvrD-like helicase C-terminal" evidence="18">
    <location>
        <begin position="377"/>
        <end position="649"/>
    </location>
</feature>
<dbReference type="OrthoDB" id="9810135at2"/>
<evidence type="ECO:0000256" key="1">
    <source>
        <dbReference type="ARBA" id="ARBA00022722"/>
    </source>
</evidence>
<dbReference type="GO" id="GO:0043138">
    <property type="term" value="F:3'-5' DNA helicase activity"/>
    <property type="evidence" value="ECO:0007669"/>
    <property type="project" value="UniProtKB-EC"/>
</dbReference>
<dbReference type="InterPro" id="IPR000212">
    <property type="entry name" value="DNA_helicase_UvrD/REP"/>
</dbReference>
<dbReference type="EMBL" id="CP042467">
    <property type="protein sequence ID" value="QED29355.1"/>
    <property type="molecule type" value="Genomic_DNA"/>
</dbReference>
<evidence type="ECO:0000256" key="14">
    <source>
        <dbReference type="ARBA" id="ARBA00034808"/>
    </source>
</evidence>
<dbReference type="InterPro" id="IPR011604">
    <property type="entry name" value="PDDEXK-like_dom_sf"/>
</dbReference>
<protein>
    <recommendedName>
        <fullName evidence="14">DNA 3'-5' helicase</fullName>
        <ecNumber evidence="14">5.6.2.4</ecNumber>
    </recommendedName>
</protein>
<dbReference type="Proteomes" id="UP000321595">
    <property type="component" value="Chromosome"/>
</dbReference>
<dbReference type="PROSITE" id="PS51217">
    <property type="entry name" value="UVRD_HELICASE_CTER"/>
    <property type="match status" value="1"/>
</dbReference>
<dbReference type="PANTHER" id="PTHR11070">
    <property type="entry name" value="UVRD / RECB / PCRA DNA HELICASE FAMILY MEMBER"/>
    <property type="match status" value="1"/>
</dbReference>
<dbReference type="SUPFAM" id="SSF52540">
    <property type="entry name" value="P-loop containing nucleoside triphosphate hydrolases"/>
    <property type="match status" value="1"/>
</dbReference>
<evidence type="ECO:0000256" key="7">
    <source>
        <dbReference type="ARBA" id="ARBA00022839"/>
    </source>
</evidence>
<feature type="domain" description="UvrD-like helicase ATP-binding" evidence="17">
    <location>
        <begin position="6"/>
        <end position="364"/>
    </location>
</feature>
<evidence type="ECO:0000256" key="4">
    <source>
        <dbReference type="ARBA" id="ARBA00022763"/>
    </source>
</evidence>
<dbReference type="Gene3D" id="3.90.320.10">
    <property type="match status" value="1"/>
</dbReference>
<keyword evidence="10" id="KW-0238">DNA-binding</keyword>
<proteinExistence type="inferred from homology"/>
<dbReference type="InterPro" id="IPR027417">
    <property type="entry name" value="P-loop_NTPase"/>
</dbReference>
<dbReference type="InterPro" id="IPR004586">
    <property type="entry name" value="RecB"/>
</dbReference>
<dbReference type="AlphaFoldDB" id="A0A5B8XUW4"/>
<dbReference type="Pfam" id="PF13361">
    <property type="entry name" value="UvrD_C"/>
    <property type="match status" value="1"/>
</dbReference>
<feature type="binding site" evidence="16">
    <location>
        <begin position="27"/>
        <end position="34"/>
    </location>
    <ligand>
        <name>ATP</name>
        <dbReference type="ChEBI" id="CHEBI:30616"/>
    </ligand>
</feature>
<dbReference type="GO" id="GO:0009338">
    <property type="term" value="C:exodeoxyribonuclease V complex"/>
    <property type="evidence" value="ECO:0007669"/>
    <property type="project" value="TreeGrafter"/>
</dbReference>
<reference evidence="19 20" key="1">
    <citation type="submission" date="2019-08" db="EMBL/GenBank/DDBJ databases">
        <authorList>
            <person name="Liang Q."/>
        </authorList>
    </citation>
    <scope>NUCLEOTIDE SEQUENCE [LARGE SCALE GENOMIC DNA]</scope>
    <source>
        <strain evidence="19 20">V1718</strain>
    </source>
</reference>
<keyword evidence="11" id="KW-0234">DNA repair</keyword>
<keyword evidence="6 16" id="KW-0347">Helicase</keyword>
<evidence type="ECO:0000256" key="11">
    <source>
        <dbReference type="ARBA" id="ARBA00023204"/>
    </source>
</evidence>
<gene>
    <name evidence="19" type="ORF">FRD01_19375</name>
</gene>
<dbReference type="CDD" id="cd17932">
    <property type="entry name" value="DEXQc_UvrD"/>
    <property type="match status" value="1"/>
</dbReference>
<evidence type="ECO:0000256" key="10">
    <source>
        <dbReference type="ARBA" id="ARBA00023125"/>
    </source>
</evidence>
<dbReference type="GO" id="GO:0005829">
    <property type="term" value="C:cytosol"/>
    <property type="evidence" value="ECO:0007669"/>
    <property type="project" value="TreeGrafter"/>
</dbReference>
<dbReference type="Gene3D" id="1.10.486.10">
    <property type="entry name" value="PCRA, domain 4"/>
    <property type="match status" value="1"/>
</dbReference>
<keyword evidence="20" id="KW-1185">Reference proteome</keyword>
<evidence type="ECO:0000256" key="15">
    <source>
        <dbReference type="ARBA" id="ARBA00048988"/>
    </source>
</evidence>
<keyword evidence="12" id="KW-0413">Isomerase</keyword>
<evidence type="ECO:0000259" key="18">
    <source>
        <dbReference type="PROSITE" id="PS51217"/>
    </source>
</evidence>
<evidence type="ECO:0000256" key="3">
    <source>
        <dbReference type="ARBA" id="ARBA00022741"/>
    </source>
</evidence>
<evidence type="ECO:0000256" key="6">
    <source>
        <dbReference type="ARBA" id="ARBA00022806"/>
    </source>
</evidence>
<evidence type="ECO:0000256" key="8">
    <source>
        <dbReference type="ARBA" id="ARBA00022840"/>
    </source>
</evidence>